<dbReference type="Gene3D" id="1.25.40.10">
    <property type="entry name" value="Tetratricopeptide repeat domain"/>
    <property type="match status" value="1"/>
</dbReference>
<evidence type="ECO:0000313" key="5">
    <source>
        <dbReference type="Proteomes" id="UP000009223"/>
    </source>
</evidence>
<dbReference type="CDD" id="cd06257">
    <property type="entry name" value="DnaJ"/>
    <property type="match status" value="1"/>
</dbReference>
<dbReference type="Gene3D" id="1.10.287.110">
    <property type="entry name" value="DnaJ domain"/>
    <property type="match status" value="1"/>
</dbReference>
<evidence type="ECO:0000259" key="3">
    <source>
        <dbReference type="PROSITE" id="PS50076"/>
    </source>
</evidence>
<dbReference type="InterPro" id="IPR001623">
    <property type="entry name" value="DnaJ_domain"/>
</dbReference>
<feature type="domain" description="J" evidence="3">
    <location>
        <begin position="3"/>
        <end position="69"/>
    </location>
</feature>
<dbReference type="eggNOG" id="COG0484">
    <property type="taxonomic scope" value="Bacteria"/>
</dbReference>
<dbReference type="GO" id="GO:0036503">
    <property type="term" value="P:ERAD pathway"/>
    <property type="evidence" value="ECO:0007669"/>
    <property type="project" value="TreeGrafter"/>
</dbReference>
<feature type="compositionally biased region" description="Polar residues" evidence="2">
    <location>
        <begin position="65"/>
        <end position="81"/>
    </location>
</feature>
<dbReference type="GO" id="GO:0051087">
    <property type="term" value="F:protein-folding chaperone binding"/>
    <property type="evidence" value="ECO:0007669"/>
    <property type="project" value="TreeGrafter"/>
</dbReference>
<sequence length="234" mass="26352">MEDPYSILGISPGSSDEELTQAYRKLAKKYHPDINPGNKNAELKMREINAAYEQIKKQKSGGVNYEQTDGSYGKQSQNQSGGYRGENPGDQGPDDQGHFGGGFNFWFGDFFGEGWEQANPEINQARALVENRRYRDALLVLSELPNHTGEWFFYSALANAGTGNRVTAISHAREAVRMEPDNMQYRSLLNQFERNSFAYREAGEGRGFSMQNLGSSIFRIILAQLFCLFCCRPC</sequence>
<dbReference type="STRING" id="545694.TREPR_3308"/>
<evidence type="ECO:0000256" key="1">
    <source>
        <dbReference type="ARBA" id="ARBA00023186"/>
    </source>
</evidence>
<dbReference type="InterPro" id="IPR036869">
    <property type="entry name" value="J_dom_sf"/>
</dbReference>
<reference evidence="4 5" key="2">
    <citation type="journal article" date="2011" name="ISME J.">
        <title>RNA-seq reveals cooperative metabolic interactions between two termite-gut spirochete species in co-culture.</title>
        <authorList>
            <person name="Rosenthal A.Z."/>
            <person name="Matson E.G."/>
            <person name="Eldar A."/>
            <person name="Leadbetter J.R."/>
        </authorList>
    </citation>
    <scope>NUCLEOTIDE SEQUENCE [LARGE SCALE GENOMIC DNA]</scope>
    <source>
        <strain evidence="5">ATCC BAA-887 / DSM 12427 / ZAS-2</strain>
    </source>
</reference>
<dbReference type="PROSITE" id="PS50076">
    <property type="entry name" value="DNAJ_2"/>
    <property type="match status" value="1"/>
</dbReference>
<dbReference type="RefSeq" id="WP_015706968.1">
    <property type="nucleotide sequence ID" value="NC_015578.1"/>
</dbReference>
<dbReference type="Proteomes" id="UP000009223">
    <property type="component" value="Chromosome"/>
</dbReference>
<dbReference type="OrthoDB" id="9779889at2"/>
<organism evidence="4 5">
    <name type="scientific">Treponema primitia (strain ATCC BAA-887 / DSM 12427 / ZAS-2)</name>
    <dbReference type="NCBI Taxonomy" id="545694"/>
    <lineage>
        <taxon>Bacteria</taxon>
        <taxon>Pseudomonadati</taxon>
        <taxon>Spirochaetota</taxon>
        <taxon>Spirochaetia</taxon>
        <taxon>Spirochaetales</taxon>
        <taxon>Treponemataceae</taxon>
        <taxon>Treponema</taxon>
    </lineage>
</organism>
<dbReference type="SUPFAM" id="SSF46565">
    <property type="entry name" value="Chaperone J-domain"/>
    <property type="match status" value="1"/>
</dbReference>
<dbReference type="KEGG" id="tpi:TREPR_3308"/>
<dbReference type="EMBL" id="CP001843">
    <property type="protein sequence ID" value="AEF84143.1"/>
    <property type="molecule type" value="Genomic_DNA"/>
</dbReference>
<dbReference type="GO" id="GO:0051787">
    <property type="term" value="F:misfolded protein binding"/>
    <property type="evidence" value="ECO:0007669"/>
    <property type="project" value="TreeGrafter"/>
</dbReference>
<dbReference type="SUPFAM" id="SSF48452">
    <property type="entry name" value="TPR-like"/>
    <property type="match status" value="1"/>
</dbReference>
<dbReference type="HOGENOM" id="CLU_083841_1_0_12"/>
<keyword evidence="5" id="KW-1185">Reference proteome</keyword>
<reference evidence="5" key="1">
    <citation type="submission" date="2009-12" db="EMBL/GenBank/DDBJ databases">
        <title>Complete sequence of Treponema primitia strain ZAS-2.</title>
        <authorList>
            <person name="Tetu S.G."/>
            <person name="Matson E."/>
            <person name="Ren Q."/>
            <person name="Seshadri R."/>
            <person name="Elbourne L."/>
            <person name="Hassan K.A."/>
            <person name="Durkin A."/>
            <person name="Radune D."/>
            <person name="Mohamoud Y."/>
            <person name="Shay R."/>
            <person name="Jin S."/>
            <person name="Zhang X."/>
            <person name="Lucey K."/>
            <person name="Ballor N.R."/>
            <person name="Ottesen E."/>
            <person name="Rosenthal R."/>
            <person name="Allen A."/>
            <person name="Leadbetter J.R."/>
            <person name="Paulsen I.T."/>
        </authorList>
    </citation>
    <scope>NUCLEOTIDE SEQUENCE [LARGE SCALE GENOMIC DNA]</scope>
    <source>
        <strain evidence="5">ATCC BAA-887 / DSM 12427 / ZAS-2</strain>
    </source>
</reference>
<dbReference type="Pfam" id="PF00226">
    <property type="entry name" value="DnaJ"/>
    <property type="match status" value="1"/>
</dbReference>
<keyword evidence="1" id="KW-0143">Chaperone</keyword>
<accession>F5YKA7</accession>
<dbReference type="InterPro" id="IPR011990">
    <property type="entry name" value="TPR-like_helical_dom_sf"/>
</dbReference>
<protein>
    <submittedName>
        <fullName evidence="4">Molecular chaperone, DnaJ family</fullName>
    </submittedName>
</protein>
<dbReference type="InterPro" id="IPR051948">
    <property type="entry name" value="Hsp70_co-chaperone_J-domain"/>
</dbReference>
<gene>
    <name evidence="4" type="ordered locus">TREPR_3308</name>
</gene>
<proteinExistence type="predicted"/>
<dbReference type="PANTHER" id="PTHR44360">
    <property type="entry name" value="DNAJ HOMOLOG SUBFAMILY B MEMBER 9"/>
    <property type="match status" value="1"/>
</dbReference>
<evidence type="ECO:0000256" key="2">
    <source>
        <dbReference type="SAM" id="MobiDB-lite"/>
    </source>
</evidence>
<name>F5YKA7_TREPZ</name>
<feature type="region of interest" description="Disordered" evidence="2">
    <location>
        <begin position="56"/>
        <end position="98"/>
    </location>
</feature>
<dbReference type="PRINTS" id="PR00625">
    <property type="entry name" value="JDOMAIN"/>
</dbReference>
<dbReference type="SMART" id="SM00271">
    <property type="entry name" value="DnaJ"/>
    <property type="match status" value="1"/>
</dbReference>
<dbReference type="AlphaFoldDB" id="F5YKA7"/>
<dbReference type="PANTHER" id="PTHR44360:SF1">
    <property type="entry name" value="DNAJ HOMOLOG SUBFAMILY B MEMBER 9"/>
    <property type="match status" value="1"/>
</dbReference>
<evidence type="ECO:0000313" key="4">
    <source>
        <dbReference type="EMBL" id="AEF84143.1"/>
    </source>
</evidence>